<accession>A0A0F9KPV0</accession>
<gene>
    <name evidence="1" type="ORF">LCGC14_1675850</name>
</gene>
<organism evidence="1">
    <name type="scientific">marine sediment metagenome</name>
    <dbReference type="NCBI Taxonomy" id="412755"/>
    <lineage>
        <taxon>unclassified sequences</taxon>
        <taxon>metagenomes</taxon>
        <taxon>ecological metagenomes</taxon>
    </lineage>
</organism>
<evidence type="ECO:0000313" key="1">
    <source>
        <dbReference type="EMBL" id="KKM17430.1"/>
    </source>
</evidence>
<sequence>MSRIFSFCVGGFAHVLGMAAIFYGWENSLEWFTIGVLWYILGAIE</sequence>
<name>A0A0F9KPV0_9ZZZZ</name>
<dbReference type="EMBL" id="LAZR01014453">
    <property type="protein sequence ID" value="KKM17430.1"/>
    <property type="molecule type" value="Genomic_DNA"/>
</dbReference>
<comment type="caution">
    <text evidence="1">The sequence shown here is derived from an EMBL/GenBank/DDBJ whole genome shotgun (WGS) entry which is preliminary data.</text>
</comment>
<reference evidence="1" key="1">
    <citation type="journal article" date="2015" name="Nature">
        <title>Complex archaea that bridge the gap between prokaryotes and eukaryotes.</title>
        <authorList>
            <person name="Spang A."/>
            <person name="Saw J.H."/>
            <person name="Jorgensen S.L."/>
            <person name="Zaremba-Niedzwiedzka K."/>
            <person name="Martijn J."/>
            <person name="Lind A.E."/>
            <person name="van Eijk R."/>
            <person name="Schleper C."/>
            <person name="Guy L."/>
            <person name="Ettema T.J."/>
        </authorList>
    </citation>
    <scope>NUCLEOTIDE SEQUENCE</scope>
</reference>
<proteinExistence type="predicted"/>
<dbReference type="AlphaFoldDB" id="A0A0F9KPV0"/>
<protein>
    <submittedName>
        <fullName evidence="1">Uncharacterized protein</fullName>
    </submittedName>
</protein>